<dbReference type="Pfam" id="PF03168">
    <property type="entry name" value="LEA_2"/>
    <property type="match status" value="1"/>
</dbReference>
<evidence type="ECO:0000313" key="7">
    <source>
        <dbReference type="EMBL" id="RYR43112.1"/>
    </source>
</evidence>
<dbReference type="STRING" id="3818.A0A445BWU2"/>
<evidence type="ECO:0000313" key="8">
    <source>
        <dbReference type="Proteomes" id="UP000289738"/>
    </source>
</evidence>
<dbReference type="InterPro" id="IPR004864">
    <property type="entry name" value="LEA_2"/>
</dbReference>
<keyword evidence="8" id="KW-1185">Reference proteome</keyword>
<organism evidence="7 8">
    <name type="scientific">Arachis hypogaea</name>
    <name type="common">Peanut</name>
    <dbReference type="NCBI Taxonomy" id="3818"/>
    <lineage>
        <taxon>Eukaryota</taxon>
        <taxon>Viridiplantae</taxon>
        <taxon>Streptophyta</taxon>
        <taxon>Embryophyta</taxon>
        <taxon>Tracheophyta</taxon>
        <taxon>Spermatophyta</taxon>
        <taxon>Magnoliopsida</taxon>
        <taxon>eudicotyledons</taxon>
        <taxon>Gunneridae</taxon>
        <taxon>Pentapetalae</taxon>
        <taxon>rosids</taxon>
        <taxon>fabids</taxon>
        <taxon>Fabales</taxon>
        <taxon>Fabaceae</taxon>
        <taxon>Papilionoideae</taxon>
        <taxon>50 kb inversion clade</taxon>
        <taxon>dalbergioids sensu lato</taxon>
        <taxon>Dalbergieae</taxon>
        <taxon>Pterocarpus clade</taxon>
        <taxon>Arachis</taxon>
    </lineage>
</organism>
<keyword evidence="4 5" id="KW-0472">Membrane</keyword>
<dbReference type="Gramene" id="arahy.Tifrunner.gnm2.ann2.Ah08g195800.1">
    <property type="protein sequence ID" value="arahy.Tifrunner.gnm2.ann2.Ah08g195800.1-CDS-1"/>
    <property type="gene ID" value="arahy.Tifrunner.gnm2.ann2.Ah08g195800"/>
</dbReference>
<evidence type="ECO:0000256" key="2">
    <source>
        <dbReference type="ARBA" id="ARBA00022692"/>
    </source>
</evidence>
<dbReference type="OrthoDB" id="1426517at2759"/>
<dbReference type="PANTHER" id="PTHR31415:SF166">
    <property type="entry name" value="LATE EMBRYOGENESIS ABUNDANT (LEA) HYDROXYPROLINE-RICH GLYCOPROTEIN FAMILY"/>
    <property type="match status" value="1"/>
</dbReference>
<dbReference type="GO" id="GO:0009506">
    <property type="term" value="C:plasmodesma"/>
    <property type="evidence" value="ECO:0007669"/>
    <property type="project" value="TreeGrafter"/>
</dbReference>
<dbReference type="PANTHER" id="PTHR31415">
    <property type="entry name" value="OS05G0367900 PROTEIN"/>
    <property type="match status" value="1"/>
</dbReference>
<dbReference type="EMBL" id="SDMP01000008">
    <property type="protein sequence ID" value="RYR43112.1"/>
    <property type="molecule type" value="Genomic_DNA"/>
</dbReference>
<comment type="caution">
    <text evidence="7">The sequence shown here is derived from an EMBL/GenBank/DDBJ whole genome shotgun (WGS) entry which is preliminary data.</text>
</comment>
<dbReference type="AlphaFoldDB" id="A0A445BWU2"/>
<comment type="subcellular location">
    <subcellularLocation>
        <location evidence="1">Membrane</location>
        <topology evidence="1">Single-pass membrane protein</topology>
    </subcellularLocation>
</comment>
<evidence type="ECO:0000256" key="1">
    <source>
        <dbReference type="ARBA" id="ARBA00004167"/>
    </source>
</evidence>
<gene>
    <name evidence="7" type="ORF">Ahy_A08g039541</name>
</gene>
<dbReference type="GO" id="GO:0005886">
    <property type="term" value="C:plasma membrane"/>
    <property type="evidence" value="ECO:0007669"/>
    <property type="project" value="TreeGrafter"/>
</dbReference>
<dbReference type="GO" id="GO:0098542">
    <property type="term" value="P:defense response to other organism"/>
    <property type="evidence" value="ECO:0007669"/>
    <property type="project" value="InterPro"/>
</dbReference>
<evidence type="ECO:0000256" key="5">
    <source>
        <dbReference type="SAM" id="Phobius"/>
    </source>
</evidence>
<reference evidence="7 8" key="1">
    <citation type="submission" date="2019-01" db="EMBL/GenBank/DDBJ databases">
        <title>Sequencing of cultivated peanut Arachis hypogaea provides insights into genome evolution and oil improvement.</title>
        <authorList>
            <person name="Chen X."/>
        </authorList>
    </citation>
    <scope>NUCLEOTIDE SEQUENCE [LARGE SCALE GENOMIC DNA]</scope>
    <source>
        <strain evidence="8">cv. Fuhuasheng</strain>
        <tissue evidence="7">Leaves</tissue>
    </source>
</reference>
<protein>
    <recommendedName>
        <fullName evidence="6">Late embryogenesis abundant protein LEA-2 subgroup domain-containing protein</fullName>
    </recommendedName>
</protein>
<keyword evidence="2 5" id="KW-0812">Transmembrane</keyword>
<keyword evidence="3 5" id="KW-1133">Transmembrane helix</keyword>
<feature type="transmembrane region" description="Helical" evidence="5">
    <location>
        <begin position="21"/>
        <end position="43"/>
    </location>
</feature>
<evidence type="ECO:0000256" key="4">
    <source>
        <dbReference type="ARBA" id="ARBA00023136"/>
    </source>
</evidence>
<name>A0A445BWU2_ARAHY</name>
<feature type="domain" description="Late embryogenesis abundant protein LEA-2 subgroup" evidence="6">
    <location>
        <begin position="82"/>
        <end position="181"/>
    </location>
</feature>
<accession>A0A445BWU2</accession>
<dbReference type="Proteomes" id="UP000289738">
    <property type="component" value="Chromosome A08"/>
</dbReference>
<evidence type="ECO:0000256" key="3">
    <source>
        <dbReference type="ARBA" id="ARBA00022989"/>
    </source>
</evidence>
<dbReference type="InterPro" id="IPR044839">
    <property type="entry name" value="NDR1-like"/>
</dbReference>
<sequence>MSKKECPHHDDDDNHQLHRQILAGILGFIFLVLLVIFLIWIILRPTKPRFILQDATVYTFNFSTTGAAIPTPNTLTTTMQVTLTSFNPNQRIGIYYTKLDVYASYRGQQISLATQLPPSYQGHRDVTVWSPFLYGNAVPVSPFLLEPLQQDQNAGDVLVNVKVNGRVKWKVGTWVSGRYHVYANCPAYIKFVGGDRDNAVGASAPEVKLASPGLKLSLVQSCNVDV</sequence>
<evidence type="ECO:0000259" key="6">
    <source>
        <dbReference type="Pfam" id="PF03168"/>
    </source>
</evidence>
<proteinExistence type="predicted"/>